<dbReference type="InterPro" id="IPR003660">
    <property type="entry name" value="HAMP_dom"/>
</dbReference>
<comment type="caution">
    <text evidence="14">The sequence shown here is derived from an EMBL/GenBank/DDBJ whole genome shotgun (WGS) entry which is preliminary data.</text>
</comment>
<keyword evidence="15" id="KW-1185">Reference proteome</keyword>
<dbReference type="GO" id="GO:0000155">
    <property type="term" value="F:phosphorelay sensor kinase activity"/>
    <property type="evidence" value="ECO:0007669"/>
    <property type="project" value="InterPro"/>
</dbReference>
<evidence type="ECO:0000256" key="5">
    <source>
        <dbReference type="ARBA" id="ARBA00022679"/>
    </source>
</evidence>
<dbReference type="EMBL" id="VOBQ01000011">
    <property type="protein sequence ID" value="TWO70642.1"/>
    <property type="molecule type" value="Genomic_DNA"/>
</dbReference>
<protein>
    <recommendedName>
        <fullName evidence="3">histidine kinase</fullName>
        <ecNumber evidence="3">2.7.13.3</ecNumber>
    </recommendedName>
</protein>
<evidence type="ECO:0000256" key="8">
    <source>
        <dbReference type="ARBA" id="ARBA00022989"/>
    </source>
</evidence>
<dbReference type="InterPro" id="IPR004358">
    <property type="entry name" value="Sig_transdc_His_kin-like_C"/>
</dbReference>
<dbReference type="Pfam" id="PF00512">
    <property type="entry name" value="HisKA"/>
    <property type="match status" value="1"/>
</dbReference>
<dbReference type="SUPFAM" id="SSF55874">
    <property type="entry name" value="ATPase domain of HSP90 chaperone/DNA topoisomerase II/histidine kinase"/>
    <property type="match status" value="1"/>
</dbReference>
<evidence type="ECO:0000256" key="6">
    <source>
        <dbReference type="ARBA" id="ARBA00022692"/>
    </source>
</evidence>
<dbReference type="EC" id="2.7.13.3" evidence="3"/>
<dbReference type="GO" id="GO:0005886">
    <property type="term" value="C:plasma membrane"/>
    <property type="evidence" value="ECO:0007669"/>
    <property type="project" value="TreeGrafter"/>
</dbReference>
<dbReference type="CDD" id="cd00082">
    <property type="entry name" value="HisKA"/>
    <property type="match status" value="1"/>
</dbReference>
<keyword evidence="10 11" id="KW-0472">Membrane</keyword>
<dbReference type="RefSeq" id="WP_145893634.1">
    <property type="nucleotide sequence ID" value="NZ_VOBQ01000011.1"/>
</dbReference>
<evidence type="ECO:0000259" key="13">
    <source>
        <dbReference type="PROSITE" id="PS50885"/>
    </source>
</evidence>
<name>A0A562ZPX8_9BURK</name>
<dbReference type="PANTHER" id="PTHR45436:SF1">
    <property type="entry name" value="SENSOR PROTEIN QSEC"/>
    <property type="match status" value="1"/>
</dbReference>
<dbReference type="PANTHER" id="PTHR45436">
    <property type="entry name" value="SENSOR HISTIDINE KINASE YKOH"/>
    <property type="match status" value="1"/>
</dbReference>
<dbReference type="OrthoDB" id="8554694at2"/>
<evidence type="ECO:0000256" key="3">
    <source>
        <dbReference type="ARBA" id="ARBA00012438"/>
    </source>
</evidence>
<dbReference type="Gene3D" id="3.30.565.10">
    <property type="entry name" value="Histidine kinase-like ATPase, C-terminal domain"/>
    <property type="match status" value="1"/>
</dbReference>
<dbReference type="PROSITE" id="PS50885">
    <property type="entry name" value="HAMP"/>
    <property type="match status" value="1"/>
</dbReference>
<feature type="domain" description="Histidine kinase" evidence="12">
    <location>
        <begin position="253"/>
        <end position="462"/>
    </location>
</feature>
<keyword evidence="5" id="KW-0808">Transferase</keyword>
<dbReference type="InterPro" id="IPR036097">
    <property type="entry name" value="HisK_dim/P_sf"/>
</dbReference>
<dbReference type="InterPro" id="IPR013727">
    <property type="entry name" value="2CSK_N"/>
</dbReference>
<evidence type="ECO:0000259" key="12">
    <source>
        <dbReference type="PROSITE" id="PS50109"/>
    </source>
</evidence>
<keyword evidence="6 11" id="KW-0812">Transmembrane</keyword>
<keyword evidence="4" id="KW-0597">Phosphoprotein</keyword>
<dbReference type="AlphaFoldDB" id="A0A562ZPX8"/>
<dbReference type="PRINTS" id="PR00344">
    <property type="entry name" value="BCTRLSENSOR"/>
</dbReference>
<dbReference type="Proteomes" id="UP000318199">
    <property type="component" value="Unassembled WGS sequence"/>
</dbReference>
<organism evidence="14 15">
    <name type="scientific">Caenimonas sedimenti</name>
    <dbReference type="NCBI Taxonomy" id="2596921"/>
    <lineage>
        <taxon>Bacteria</taxon>
        <taxon>Pseudomonadati</taxon>
        <taxon>Pseudomonadota</taxon>
        <taxon>Betaproteobacteria</taxon>
        <taxon>Burkholderiales</taxon>
        <taxon>Comamonadaceae</taxon>
        <taxon>Caenimonas</taxon>
    </lineage>
</organism>
<dbReference type="InterPro" id="IPR005467">
    <property type="entry name" value="His_kinase_dom"/>
</dbReference>
<dbReference type="SMART" id="SM00387">
    <property type="entry name" value="HATPase_c"/>
    <property type="match status" value="1"/>
</dbReference>
<evidence type="ECO:0000256" key="4">
    <source>
        <dbReference type="ARBA" id="ARBA00022553"/>
    </source>
</evidence>
<dbReference type="Gene3D" id="1.10.287.130">
    <property type="match status" value="1"/>
</dbReference>
<accession>A0A562ZPX8</accession>
<comment type="subcellular location">
    <subcellularLocation>
        <location evidence="2">Membrane</location>
    </subcellularLocation>
</comment>
<keyword evidence="9" id="KW-0902">Two-component regulatory system</keyword>
<proteinExistence type="predicted"/>
<feature type="transmembrane region" description="Helical" evidence="11">
    <location>
        <begin position="173"/>
        <end position="196"/>
    </location>
</feature>
<dbReference type="InterPro" id="IPR050428">
    <property type="entry name" value="TCS_sensor_his_kinase"/>
</dbReference>
<evidence type="ECO:0000313" key="14">
    <source>
        <dbReference type="EMBL" id="TWO70642.1"/>
    </source>
</evidence>
<evidence type="ECO:0000256" key="9">
    <source>
        <dbReference type="ARBA" id="ARBA00023012"/>
    </source>
</evidence>
<dbReference type="SUPFAM" id="SSF47384">
    <property type="entry name" value="Homodimeric domain of signal transducing histidine kinase"/>
    <property type="match status" value="1"/>
</dbReference>
<dbReference type="InterPro" id="IPR003661">
    <property type="entry name" value="HisK_dim/P_dom"/>
</dbReference>
<evidence type="ECO:0000256" key="1">
    <source>
        <dbReference type="ARBA" id="ARBA00000085"/>
    </source>
</evidence>
<keyword evidence="7 14" id="KW-0418">Kinase</keyword>
<dbReference type="PROSITE" id="PS50109">
    <property type="entry name" value="HIS_KIN"/>
    <property type="match status" value="1"/>
</dbReference>
<evidence type="ECO:0000256" key="7">
    <source>
        <dbReference type="ARBA" id="ARBA00022777"/>
    </source>
</evidence>
<keyword evidence="8 11" id="KW-1133">Transmembrane helix</keyword>
<dbReference type="Pfam" id="PF02518">
    <property type="entry name" value="HATPase_c"/>
    <property type="match status" value="1"/>
</dbReference>
<dbReference type="InterPro" id="IPR003594">
    <property type="entry name" value="HATPase_dom"/>
</dbReference>
<dbReference type="InterPro" id="IPR036890">
    <property type="entry name" value="HATPase_C_sf"/>
</dbReference>
<sequence>MRWKRLSQLTLAQQLLLLLLPALLLLSLAELRWTALDVHRAADAAYDRSLLGALKAIDANVSTESGGLAMELPYRMFEFFELTASGAVHYRVATADGLVELGSADLPAPPRRLVPGVPQFYDGVYFGDPVRVVANSRELNRLAAGSPSRQLVIQVAESTRSRDDFRQVFVRRAAFNSTLFLVLAVSLCIGAVLFVLRPIGRLSREVLSRAPGELQPIPADGAAPDVRPLVDAINQHLRRTQERMAQQHAFLDDASHQLRTHLTTLRMQVEFAVRQQDAESVQQALAALMQELQRATRSTNQFLSLTRSEAVQLQPEWFRVHELLDDVARQFLRSAREKGLDLGVECEPLEAFGDPPLLREALTNLVANAIAYTPAGAITLGAAGDTMGWSVSVEDTGPGLPASLAAGAGSRFARVPGASSGGSGLGLSIARAIATRHQGVLRLEPREGGTGLHAALWWPRSTAGASKES</sequence>
<dbReference type="Pfam" id="PF08521">
    <property type="entry name" value="2CSK_N"/>
    <property type="match status" value="1"/>
</dbReference>
<feature type="domain" description="HAMP" evidence="13">
    <location>
        <begin position="193"/>
        <end position="245"/>
    </location>
</feature>
<evidence type="ECO:0000256" key="10">
    <source>
        <dbReference type="ARBA" id="ARBA00023136"/>
    </source>
</evidence>
<evidence type="ECO:0000256" key="2">
    <source>
        <dbReference type="ARBA" id="ARBA00004370"/>
    </source>
</evidence>
<reference evidence="14 15" key="1">
    <citation type="submission" date="2019-07" db="EMBL/GenBank/DDBJ databases">
        <title>Caenimonas sedimenti sp. nov., isolated from activated sludge.</title>
        <authorList>
            <person name="Xu J."/>
        </authorList>
    </citation>
    <scope>NUCLEOTIDE SEQUENCE [LARGE SCALE GENOMIC DNA]</scope>
    <source>
        <strain evidence="14 15">HX-9-20</strain>
    </source>
</reference>
<evidence type="ECO:0000256" key="11">
    <source>
        <dbReference type="SAM" id="Phobius"/>
    </source>
</evidence>
<comment type="catalytic activity">
    <reaction evidence="1">
        <text>ATP + protein L-histidine = ADP + protein N-phospho-L-histidine.</text>
        <dbReference type="EC" id="2.7.13.3"/>
    </reaction>
</comment>
<gene>
    <name evidence="14" type="ORF">FN976_13870</name>
</gene>
<dbReference type="SMART" id="SM00388">
    <property type="entry name" value="HisKA"/>
    <property type="match status" value="1"/>
</dbReference>
<evidence type="ECO:0000313" key="15">
    <source>
        <dbReference type="Proteomes" id="UP000318199"/>
    </source>
</evidence>